<feature type="domain" description="Bacterial toxin 50" evidence="1">
    <location>
        <begin position="2"/>
        <end position="34"/>
    </location>
</feature>
<evidence type="ECO:0000313" key="2">
    <source>
        <dbReference type="EMBL" id="MFD1466111.1"/>
    </source>
</evidence>
<name>A0ABW4DQN7_9LACO</name>
<dbReference type="EMBL" id="JBHTOF010000096">
    <property type="protein sequence ID" value="MFD1466111.1"/>
    <property type="molecule type" value="Genomic_DNA"/>
</dbReference>
<dbReference type="Proteomes" id="UP001597244">
    <property type="component" value="Unassembled WGS sequence"/>
</dbReference>
<protein>
    <recommendedName>
        <fullName evidence="1">Bacterial toxin 50 domain-containing protein</fullName>
    </recommendedName>
</protein>
<evidence type="ECO:0000259" key="1">
    <source>
        <dbReference type="Pfam" id="PF15542"/>
    </source>
</evidence>
<keyword evidence="3" id="KW-1185">Reference proteome</keyword>
<dbReference type="InterPro" id="IPR029100">
    <property type="entry name" value="Ntox50"/>
</dbReference>
<sequence length="38" mass="4377">MVYLKYDIGIEGSTGNKVSGIQIHHSKQRTHIVPQRRE</sequence>
<comment type="caution">
    <text evidence="2">The sequence shown here is derived from an EMBL/GenBank/DDBJ whole genome shotgun (WGS) entry which is preliminary data.</text>
</comment>
<organism evidence="2 3">
    <name type="scientific">Lapidilactobacillus mulanensis</name>
    <dbReference type="NCBI Taxonomy" id="2485999"/>
    <lineage>
        <taxon>Bacteria</taxon>
        <taxon>Bacillati</taxon>
        <taxon>Bacillota</taxon>
        <taxon>Bacilli</taxon>
        <taxon>Lactobacillales</taxon>
        <taxon>Lactobacillaceae</taxon>
        <taxon>Lapidilactobacillus</taxon>
    </lineage>
</organism>
<accession>A0ABW4DQN7</accession>
<dbReference type="Pfam" id="PF15542">
    <property type="entry name" value="Ntox50"/>
    <property type="match status" value="1"/>
</dbReference>
<reference evidence="3" key="1">
    <citation type="journal article" date="2019" name="Int. J. Syst. Evol. Microbiol.">
        <title>The Global Catalogue of Microorganisms (GCM) 10K type strain sequencing project: providing services to taxonomists for standard genome sequencing and annotation.</title>
        <authorList>
            <consortium name="The Broad Institute Genomics Platform"/>
            <consortium name="The Broad Institute Genome Sequencing Center for Infectious Disease"/>
            <person name="Wu L."/>
            <person name="Ma J."/>
        </authorList>
    </citation>
    <scope>NUCLEOTIDE SEQUENCE [LARGE SCALE GENOMIC DNA]</scope>
    <source>
        <strain evidence="3">CCM 8951</strain>
    </source>
</reference>
<evidence type="ECO:0000313" key="3">
    <source>
        <dbReference type="Proteomes" id="UP001597244"/>
    </source>
</evidence>
<gene>
    <name evidence="2" type="ORF">ACFQ4L_08565</name>
</gene>
<proteinExistence type="predicted"/>